<organism evidence="1 2">
    <name type="scientific">Cephalotus follicularis</name>
    <name type="common">Albany pitcher plant</name>
    <dbReference type="NCBI Taxonomy" id="3775"/>
    <lineage>
        <taxon>Eukaryota</taxon>
        <taxon>Viridiplantae</taxon>
        <taxon>Streptophyta</taxon>
        <taxon>Embryophyta</taxon>
        <taxon>Tracheophyta</taxon>
        <taxon>Spermatophyta</taxon>
        <taxon>Magnoliopsida</taxon>
        <taxon>eudicotyledons</taxon>
        <taxon>Gunneridae</taxon>
        <taxon>Pentapetalae</taxon>
        <taxon>rosids</taxon>
        <taxon>fabids</taxon>
        <taxon>Oxalidales</taxon>
        <taxon>Cephalotaceae</taxon>
        <taxon>Cephalotus</taxon>
    </lineage>
</organism>
<keyword evidence="2" id="KW-1185">Reference proteome</keyword>
<dbReference type="Proteomes" id="UP000187406">
    <property type="component" value="Unassembled WGS sequence"/>
</dbReference>
<sequence length="208" mass="24084">MSEFNECLKSMEVDDIRSVGRFFTWSNKRAGNFAVNKKLDRVLGNWEWHNLFNHSLAHFHQPGVSDHTPVSVDLSDFRSSGNKPFKFLNFWVKDERFMVIVRRIWNQKTIGNPLEAALCKLRNLKREFKSAFKKTNPSTKKEAIRAEIESTQADLLLYPADTGLLLKEKFMLSKLWKLKEDEESFLKQKSPLRGSGWGIQTTNSSTAL</sequence>
<dbReference type="AlphaFoldDB" id="A0A1Q3AVI6"/>
<dbReference type="SUPFAM" id="SSF56219">
    <property type="entry name" value="DNase I-like"/>
    <property type="match status" value="1"/>
</dbReference>
<comment type="caution">
    <text evidence="1">The sequence shown here is derived from an EMBL/GenBank/DDBJ whole genome shotgun (WGS) entry which is preliminary data.</text>
</comment>
<accession>A0A1Q3AVI6</accession>
<evidence type="ECO:0000313" key="2">
    <source>
        <dbReference type="Proteomes" id="UP000187406"/>
    </source>
</evidence>
<dbReference type="Gene3D" id="3.60.10.10">
    <property type="entry name" value="Endonuclease/exonuclease/phosphatase"/>
    <property type="match status" value="1"/>
</dbReference>
<evidence type="ECO:0000313" key="1">
    <source>
        <dbReference type="EMBL" id="GAV59738.1"/>
    </source>
</evidence>
<name>A0A1Q3AVI6_CEPFO</name>
<protein>
    <recommendedName>
        <fullName evidence="3">Exo_endo_phos domain-containing protein</fullName>
    </recommendedName>
</protein>
<dbReference type="PANTHER" id="PTHR33710:SF71">
    <property type="entry name" value="ENDONUCLEASE_EXONUCLEASE_PHOSPHATASE DOMAIN-CONTAINING PROTEIN"/>
    <property type="match status" value="1"/>
</dbReference>
<dbReference type="OrthoDB" id="999476at2759"/>
<dbReference type="InterPro" id="IPR036691">
    <property type="entry name" value="Endo/exonu/phosph_ase_sf"/>
</dbReference>
<reference evidence="2" key="1">
    <citation type="submission" date="2016-04" db="EMBL/GenBank/DDBJ databases">
        <title>Cephalotus genome sequencing.</title>
        <authorList>
            <person name="Fukushima K."/>
            <person name="Hasebe M."/>
            <person name="Fang X."/>
        </authorList>
    </citation>
    <scope>NUCLEOTIDE SEQUENCE [LARGE SCALE GENOMIC DNA]</scope>
    <source>
        <strain evidence="2">cv. St1</strain>
    </source>
</reference>
<evidence type="ECO:0008006" key="3">
    <source>
        <dbReference type="Google" id="ProtNLM"/>
    </source>
</evidence>
<dbReference type="InParanoid" id="A0A1Q3AVI6"/>
<dbReference type="PANTHER" id="PTHR33710">
    <property type="entry name" value="BNAC02G09200D PROTEIN"/>
    <property type="match status" value="1"/>
</dbReference>
<dbReference type="EMBL" id="BDDD01000122">
    <property type="protein sequence ID" value="GAV59738.1"/>
    <property type="molecule type" value="Genomic_DNA"/>
</dbReference>
<proteinExistence type="predicted"/>
<gene>
    <name evidence="1" type="ORF">CFOL_v3_03269</name>
</gene>